<dbReference type="Gene3D" id="3.40.50.300">
    <property type="entry name" value="P-loop containing nucleotide triphosphate hydrolases"/>
    <property type="match status" value="1"/>
</dbReference>
<evidence type="ECO:0000256" key="1">
    <source>
        <dbReference type="ARBA" id="ARBA00005417"/>
    </source>
</evidence>
<dbReference type="AlphaFoldDB" id="A0A930E196"/>
<dbReference type="PANTHER" id="PTHR42734">
    <property type="entry name" value="METAL TRANSPORT SYSTEM ATP-BINDING PROTEIN TM_0124-RELATED"/>
    <property type="match status" value="1"/>
</dbReference>
<dbReference type="InterPro" id="IPR017871">
    <property type="entry name" value="ABC_transporter-like_CS"/>
</dbReference>
<comment type="caution">
    <text evidence="6">The sequence shown here is derived from an EMBL/GenBank/DDBJ whole genome shotgun (WGS) entry which is preliminary data.</text>
</comment>
<dbReference type="PROSITE" id="PS00211">
    <property type="entry name" value="ABC_TRANSPORTER_1"/>
    <property type="match status" value="1"/>
</dbReference>
<dbReference type="InterPro" id="IPR027417">
    <property type="entry name" value="P-loop_NTPase"/>
</dbReference>
<keyword evidence="2" id="KW-0813">Transport</keyword>
<dbReference type="SMART" id="SM00382">
    <property type="entry name" value="AAA"/>
    <property type="match status" value="1"/>
</dbReference>
<dbReference type="Proteomes" id="UP000758611">
    <property type="component" value="Unassembled WGS sequence"/>
</dbReference>
<evidence type="ECO:0000313" key="7">
    <source>
        <dbReference type="Proteomes" id="UP000758611"/>
    </source>
</evidence>
<feature type="domain" description="ABC transporter" evidence="5">
    <location>
        <begin position="5"/>
        <end position="222"/>
    </location>
</feature>
<accession>A0A930E196</accession>
<dbReference type="PROSITE" id="PS50893">
    <property type="entry name" value="ABC_TRANSPORTER_2"/>
    <property type="match status" value="1"/>
</dbReference>
<proteinExistence type="inferred from homology"/>
<organism evidence="6 7">
    <name type="scientific">Parvimonas micra</name>
    <dbReference type="NCBI Taxonomy" id="33033"/>
    <lineage>
        <taxon>Bacteria</taxon>
        <taxon>Bacillati</taxon>
        <taxon>Bacillota</taxon>
        <taxon>Tissierellia</taxon>
        <taxon>Tissierellales</taxon>
        <taxon>Peptoniphilaceae</taxon>
        <taxon>Parvimonas</taxon>
    </lineage>
</organism>
<dbReference type="GO" id="GO:0016887">
    <property type="term" value="F:ATP hydrolysis activity"/>
    <property type="evidence" value="ECO:0007669"/>
    <property type="project" value="InterPro"/>
</dbReference>
<comment type="similarity">
    <text evidence="1">Belongs to the ABC transporter superfamily.</text>
</comment>
<sequence length="223" mass="25080">MESIISIKNVSFSYSGGVNVLENLSFDIYKKDFIAIIGANGSGKSTLLKLILKELNPSDGEIFISNTNIKNFKEWDTIGYVPQINAGNIPGFPITALEIVTLNLYNKMGFFKFSRKSHIELAKRALSQVNMLDFANTPINKMSGGQQQRIMIAKSLINNPKILIFDEPTTGIDKESKDQLFKILTHLNRIHGITILLVTHELEIMKDNLTKVVEIRDKKVVVR</sequence>
<evidence type="ECO:0000313" key="6">
    <source>
        <dbReference type="EMBL" id="MBF1307137.1"/>
    </source>
</evidence>
<protein>
    <submittedName>
        <fullName evidence="6">Metal ABC transporter ATP-binding protein</fullName>
    </submittedName>
</protein>
<keyword evidence="4 6" id="KW-0067">ATP-binding</keyword>
<dbReference type="SUPFAM" id="SSF52540">
    <property type="entry name" value="P-loop containing nucleoside triphosphate hydrolases"/>
    <property type="match status" value="1"/>
</dbReference>
<dbReference type="RefSeq" id="WP_278477826.1">
    <property type="nucleotide sequence ID" value="NZ_JABZRE010000016.1"/>
</dbReference>
<dbReference type="InterPro" id="IPR003593">
    <property type="entry name" value="AAA+_ATPase"/>
</dbReference>
<dbReference type="InterPro" id="IPR050153">
    <property type="entry name" value="Metal_Ion_Import_ABC"/>
</dbReference>
<gene>
    <name evidence="6" type="ORF">HXM94_05090</name>
</gene>
<dbReference type="InterPro" id="IPR003439">
    <property type="entry name" value="ABC_transporter-like_ATP-bd"/>
</dbReference>
<name>A0A930E196_9FIRM</name>
<evidence type="ECO:0000256" key="2">
    <source>
        <dbReference type="ARBA" id="ARBA00022448"/>
    </source>
</evidence>
<evidence type="ECO:0000259" key="5">
    <source>
        <dbReference type="PROSITE" id="PS50893"/>
    </source>
</evidence>
<dbReference type="Pfam" id="PF00005">
    <property type="entry name" value="ABC_tran"/>
    <property type="match status" value="1"/>
</dbReference>
<reference evidence="6" key="1">
    <citation type="submission" date="2020-04" db="EMBL/GenBank/DDBJ databases">
        <title>Deep metagenomics examines the oral microbiome during advanced dental caries in children, revealing novel taxa and co-occurrences with host molecules.</title>
        <authorList>
            <person name="Baker J.L."/>
            <person name="Morton J.T."/>
            <person name="Dinis M."/>
            <person name="Alvarez R."/>
            <person name="Tran N.C."/>
            <person name="Knight R."/>
            <person name="Edlund A."/>
        </authorList>
    </citation>
    <scope>NUCLEOTIDE SEQUENCE</scope>
    <source>
        <strain evidence="6">JCVI_23_bin.11</strain>
    </source>
</reference>
<evidence type="ECO:0000256" key="4">
    <source>
        <dbReference type="ARBA" id="ARBA00022840"/>
    </source>
</evidence>
<evidence type="ECO:0000256" key="3">
    <source>
        <dbReference type="ARBA" id="ARBA00022741"/>
    </source>
</evidence>
<dbReference type="PANTHER" id="PTHR42734:SF17">
    <property type="entry name" value="METAL TRANSPORT SYSTEM ATP-BINDING PROTEIN TM_0124-RELATED"/>
    <property type="match status" value="1"/>
</dbReference>
<dbReference type="EMBL" id="JABZRE010000016">
    <property type="protein sequence ID" value="MBF1307137.1"/>
    <property type="molecule type" value="Genomic_DNA"/>
</dbReference>
<keyword evidence="3" id="KW-0547">Nucleotide-binding</keyword>
<dbReference type="GO" id="GO:0005524">
    <property type="term" value="F:ATP binding"/>
    <property type="evidence" value="ECO:0007669"/>
    <property type="project" value="UniProtKB-KW"/>
</dbReference>